<keyword evidence="1" id="KW-0472">Membrane</keyword>
<feature type="transmembrane region" description="Helical" evidence="1">
    <location>
        <begin position="20"/>
        <end position="40"/>
    </location>
</feature>
<proteinExistence type="predicted"/>
<keyword evidence="1" id="KW-1133">Transmembrane helix</keyword>
<protein>
    <submittedName>
        <fullName evidence="2">Uncharacterized protein</fullName>
    </submittedName>
</protein>
<dbReference type="Proteomes" id="UP000252797">
    <property type="component" value="Unassembled WGS sequence"/>
</dbReference>
<dbReference type="STRING" id="53345.LIU_06785"/>
<comment type="caution">
    <text evidence="2">The sequence shown here is derived from an EMBL/GenBank/DDBJ whole genome shotgun (WGS) entry which is preliminary data.</text>
</comment>
<evidence type="ECO:0000313" key="2">
    <source>
        <dbReference type="EMBL" id="RCA10360.1"/>
    </source>
</evidence>
<accession>A0A367CE92</accession>
<dbReference type="EMBL" id="LEPB01000004">
    <property type="protein sequence ID" value="RCA10360.1"/>
    <property type="molecule type" value="Genomic_DNA"/>
</dbReference>
<dbReference type="AlphaFoldDB" id="A0A367CE92"/>
<dbReference type="RefSeq" id="WP_113846243.1">
    <property type="nucleotide sequence ID" value="NZ_JAANZI010000002.1"/>
</dbReference>
<reference evidence="2 3" key="1">
    <citation type="submission" date="2015-06" db="EMBL/GenBank/DDBJ databases">
        <title>The Genome Sequence of Enterococcus durans 4EA1.</title>
        <authorList>
            <consortium name="The Broad Institute Genomics Platform"/>
            <consortium name="The Broad Institute Genome Sequencing Center for Infectious Disease"/>
            <person name="Earl A.M."/>
            <person name="Van Tyne D."/>
            <person name="Lebreton F."/>
            <person name="Saavedra J.T."/>
            <person name="Gilmore M.S."/>
            <person name="Manson Mcguire A."/>
            <person name="Clock S."/>
            <person name="Crupain M."/>
            <person name="Rangan U."/>
            <person name="Young S."/>
            <person name="Abouelleil A."/>
            <person name="Cao P."/>
            <person name="Chapman S.B."/>
            <person name="Griggs A."/>
            <person name="Priest M."/>
            <person name="Shea T."/>
            <person name="Wortman J."/>
            <person name="Nusbaum C."/>
            <person name="Birren B."/>
        </authorList>
    </citation>
    <scope>NUCLEOTIDE SEQUENCE [LARGE SCALE GENOMIC DNA]</scope>
    <source>
        <strain evidence="2 3">4EA1</strain>
    </source>
</reference>
<gene>
    <name evidence="2" type="ORF">EA71_01110</name>
</gene>
<evidence type="ECO:0000256" key="1">
    <source>
        <dbReference type="SAM" id="Phobius"/>
    </source>
</evidence>
<name>A0A367CE92_9ENTE</name>
<evidence type="ECO:0000313" key="3">
    <source>
        <dbReference type="Proteomes" id="UP000252797"/>
    </source>
</evidence>
<organism evidence="2 3">
    <name type="scientific">Enterococcus durans</name>
    <dbReference type="NCBI Taxonomy" id="53345"/>
    <lineage>
        <taxon>Bacteria</taxon>
        <taxon>Bacillati</taxon>
        <taxon>Bacillota</taxon>
        <taxon>Bacilli</taxon>
        <taxon>Lactobacillales</taxon>
        <taxon>Enterococcaceae</taxon>
        <taxon>Enterococcus</taxon>
    </lineage>
</organism>
<keyword evidence="1" id="KW-0812">Transmembrane</keyword>
<sequence length="175" mass="19831">MFKIAHSNNATQDKNKKRTYILIALIVLFFALGVGGYYYFNQSPPKVVTGLPELDKNISKLNNDDLLKLMQTEVDKDNIRITLKHEIEVDKNGKANVDIRNSGENAYTIQVEYYLATNQKKLYVSGLVPPNNGIATVPFENIPNKGEHTVKIYYKMYDKQELINTTTIDGTIIVS</sequence>